<comment type="caution">
    <text evidence="2">The sequence shown here is derived from an EMBL/GenBank/DDBJ whole genome shotgun (WGS) entry which is preliminary data.</text>
</comment>
<name>A0A9P6AB94_PLEER</name>
<gene>
    <name evidence="2" type="ORF">BDN71DRAFT_1426581</name>
</gene>
<sequence length="144" mass="15354">MLAASEGLGLSSGYPKPKSGPEPPAPGCAKVVNPANVSKWGLSMNKNAQTKENMCQAKCLINKDLIFREVLNDDSDTDQPSSIVTADPDDTNASGDDVDSEKAWEEVDDDDSDHYKAQALLDGLACNIVRLKLWLAGQAGPAQH</sequence>
<evidence type="ECO:0000313" key="2">
    <source>
        <dbReference type="EMBL" id="KAF9501464.1"/>
    </source>
</evidence>
<organism evidence="2 3">
    <name type="scientific">Pleurotus eryngii</name>
    <name type="common">Boletus of the steppes</name>
    <dbReference type="NCBI Taxonomy" id="5323"/>
    <lineage>
        <taxon>Eukaryota</taxon>
        <taxon>Fungi</taxon>
        <taxon>Dikarya</taxon>
        <taxon>Basidiomycota</taxon>
        <taxon>Agaricomycotina</taxon>
        <taxon>Agaricomycetes</taxon>
        <taxon>Agaricomycetidae</taxon>
        <taxon>Agaricales</taxon>
        <taxon>Pleurotineae</taxon>
        <taxon>Pleurotaceae</taxon>
        <taxon>Pleurotus</taxon>
    </lineage>
</organism>
<feature type="region of interest" description="Disordered" evidence="1">
    <location>
        <begin position="1"/>
        <end position="28"/>
    </location>
</feature>
<accession>A0A9P6AB94</accession>
<dbReference type="EMBL" id="MU154523">
    <property type="protein sequence ID" value="KAF9501464.1"/>
    <property type="molecule type" value="Genomic_DNA"/>
</dbReference>
<dbReference type="Proteomes" id="UP000807025">
    <property type="component" value="Unassembled WGS sequence"/>
</dbReference>
<protein>
    <submittedName>
        <fullName evidence="2">Uncharacterized protein</fullName>
    </submittedName>
</protein>
<evidence type="ECO:0000313" key="3">
    <source>
        <dbReference type="Proteomes" id="UP000807025"/>
    </source>
</evidence>
<evidence type="ECO:0000256" key="1">
    <source>
        <dbReference type="SAM" id="MobiDB-lite"/>
    </source>
</evidence>
<keyword evidence="3" id="KW-1185">Reference proteome</keyword>
<reference evidence="2" key="1">
    <citation type="submission" date="2020-11" db="EMBL/GenBank/DDBJ databases">
        <authorList>
            <consortium name="DOE Joint Genome Institute"/>
            <person name="Ahrendt S."/>
            <person name="Riley R."/>
            <person name="Andreopoulos W."/>
            <person name="Labutti K."/>
            <person name="Pangilinan J."/>
            <person name="Ruiz-Duenas F.J."/>
            <person name="Barrasa J.M."/>
            <person name="Sanchez-Garcia M."/>
            <person name="Camarero S."/>
            <person name="Miyauchi S."/>
            <person name="Serrano A."/>
            <person name="Linde D."/>
            <person name="Babiker R."/>
            <person name="Drula E."/>
            <person name="Ayuso-Fernandez I."/>
            <person name="Pacheco R."/>
            <person name="Padilla G."/>
            <person name="Ferreira P."/>
            <person name="Barriuso J."/>
            <person name="Kellner H."/>
            <person name="Castanera R."/>
            <person name="Alfaro M."/>
            <person name="Ramirez L."/>
            <person name="Pisabarro A.G."/>
            <person name="Kuo A."/>
            <person name="Tritt A."/>
            <person name="Lipzen A."/>
            <person name="He G."/>
            <person name="Yan M."/>
            <person name="Ng V."/>
            <person name="Cullen D."/>
            <person name="Martin F."/>
            <person name="Rosso M.-N."/>
            <person name="Henrissat B."/>
            <person name="Hibbett D."/>
            <person name="Martinez A.T."/>
            <person name="Grigoriev I.V."/>
        </authorList>
    </citation>
    <scope>NUCLEOTIDE SEQUENCE</scope>
    <source>
        <strain evidence="2">ATCC 90797</strain>
    </source>
</reference>
<dbReference type="AlphaFoldDB" id="A0A9P6AB94"/>
<proteinExistence type="predicted"/>
<feature type="region of interest" description="Disordered" evidence="1">
    <location>
        <begin position="72"/>
        <end position="110"/>
    </location>
</feature>